<dbReference type="EMBL" id="HACA01032860">
    <property type="protein sequence ID" value="CDW50221.1"/>
    <property type="molecule type" value="Transcribed_RNA"/>
</dbReference>
<evidence type="ECO:0000313" key="1">
    <source>
        <dbReference type="EMBL" id="CDW50221.1"/>
    </source>
</evidence>
<name>A0A0K2VJQ3_LEPSM</name>
<proteinExistence type="predicted"/>
<organism evidence="1">
    <name type="scientific">Lepeophtheirus salmonis</name>
    <name type="common">Salmon louse</name>
    <name type="synonym">Caligus salmonis</name>
    <dbReference type="NCBI Taxonomy" id="72036"/>
    <lineage>
        <taxon>Eukaryota</taxon>
        <taxon>Metazoa</taxon>
        <taxon>Ecdysozoa</taxon>
        <taxon>Arthropoda</taxon>
        <taxon>Crustacea</taxon>
        <taxon>Multicrustacea</taxon>
        <taxon>Hexanauplia</taxon>
        <taxon>Copepoda</taxon>
        <taxon>Siphonostomatoida</taxon>
        <taxon>Caligidae</taxon>
        <taxon>Lepeophtheirus</taxon>
    </lineage>
</organism>
<accession>A0A0K2VJQ3</accession>
<sequence>MKHSDRLFMEKTSSHGNFYNSVIKTKLKSSLLIYFLDMKH</sequence>
<protein>
    <submittedName>
        <fullName evidence="1">Uncharacterized protein</fullName>
    </submittedName>
</protein>
<dbReference type="AlphaFoldDB" id="A0A0K2VJQ3"/>
<reference evidence="1" key="1">
    <citation type="submission" date="2014-05" db="EMBL/GenBank/DDBJ databases">
        <authorList>
            <person name="Chronopoulou M."/>
        </authorList>
    </citation>
    <scope>NUCLEOTIDE SEQUENCE</scope>
    <source>
        <tissue evidence="1">Whole organism</tissue>
    </source>
</reference>